<evidence type="ECO:0000313" key="8">
    <source>
        <dbReference type="EMBL" id="GMH09937.1"/>
    </source>
</evidence>
<keyword evidence="9" id="KW-1185">Reference proteome</keyword>
<dbReference type="Gene3D" id="4.10.1110.10">
    <property type="entry name" value="AN1-like Zinc finger"/>
    <property type="match status" value="1"/>
</dbReference>
<dbReference type="EMBL" id="BSYO01000009">
    <property type="protein sequence ID" value="GMH09937.1"/>
    <property type="molecule type" value="Genomic_DNA"/>
</dbReference>
<evidence type="ECO:0000256" key="3">
    <source>
        <dbReference type="ARBA" id="ARBA00022771"/>
    </source>
</evidence>
<dbReference type="PROSITE" id="PS51039">
    <property type="entry name" value="ZF_AN1"/>
    <property type="match status" value="1"/>
</dbReference>
<evidence type="ECO:0000256" key="1">
    <source>
        <dbReference type="ARBA" id="ARBA00003732"/>
    </source>
</evidence>
<dbReference type="FunFam" id="4.10.1110.10:FF:000001">
    <property type="entry name" value="Zinc finger AN1-type containing 6"/>
    <property type="match status" value="1"/>
</dbReference>
<feature type="compositionally biased region" description="Low complexity" evidence="6">
    <location>
        <begin position="71"/>
        <end position="87"/>
    </location>
</feature>
<reference evidence="8" key="1">
    <citation type="submission" date="2023-05" db="EMBL/GenBank/DDBJ databases">
        <title>Nepenthes gracilis genome sequencing.</title>
        <authorList>
            <person name="Fukushima K."/>
        </authorList>
    </citation>
    <scope>NUCLEOTIDE SEQUENCE</scope>
    <source>
        <strain evidence="8">SING2019-196</strain>
    </source>
</reference>
<dbReference type="PANTHER" id="PTHR10634:SF67">
    <property type="entry name" value="AN1-TYPE ZINC FINGER PROTEIN 3"/>
    <property type="match status" value="1"/>
</dbReference>
<dbReference type="Proteomes" id="UP001279734">
    <property type="component" value="Unassembled WGS sequence"/>
</dbReference>
<evidence type="ECO:0000256" key="5">
    <source>
        <dbReference type="PROSITE-ProRule" id="PRU00449"/>
    </source>
</evidence>
<feature type="domain" description="AN1-type" evidence="7">
    <location>
        <begin position="116"/>
        <end position="162"/>
    </location>
</feature>
<comment type="caution">
    <text evidence="8">The sequence shown here is derived from an EMBL/GenBank/DDBJ whole genome shotgun (WGS) entry which is preliminary data.</text>
</comment>
<feature type="region of interest" description="Disordered" evidence="6">
    <location>
        <begin position="66"/>
        <end position="96"/>
    </location>
</feature>
<accession>A0AAD3SEZ2</accession>
<organism evidence="8 9">
    <name type="scientific">Nepenthes gracilis</name>
    <name type="common">Slender pitcher plant</name>
    <dbReference type="NCBI Taxonomy" id="150966"/>
    <lineage>
        <taxon>Eukaryota</taxon>
        <taxon>Viridiplantae</taxon>
        <taxon>Streptophyta</taxon>
        <taxon>Embryophyta</taxon>
        <taxon>Tracheophyta</taxon>
        <taxon>Spermatophyta</taxon>
        <taxon>Magnoliopsida</taxon>
        <taxon>eudicotyledons</taxon>
        <taxon>Gunneridae</taxon>
        <taxon>Pentapetalae</taxon>
        <taxon>Caryophyllales</taxon>
        <taxon>Nepenthaceae</taxon>
        <taxon>Nepenthes</taxon>
    </lineage>
</organism>
<dbReference type="SUPFAM" id="SSF118310">
    <property type="entry name" value="AN1-like Zinc finger"/>
    <property type="match status" value="1"/>
</dbReference>
<evidence type="ECO:0000313" key="9">
    <source>
        <dbReference type="Proteomes" id="UP001279734"/>
    </source>
</evidence>
<name>A0AAD3SEZ2_NEPGR</name>
<evidence type="ECO:0000259" key="7">
    <source>
        <dbReference type="PROSITE" id="PS51039"/>
    </source>
</evidence>
<sequence>MLLSDRFLHLLQKKNFDFFYTDLSLLIRFSCDKEGENNEDRSPALNLSLKCYPELHLDEEQDALAKAVSGNKSSTNSSSSSKSTTSSVDQASKSPESIDDVAVTVIDPLAQPASTAARPNRCQTCQKRVGLMGFKCRCGSLFCGSHRYPEEHGCRFDYKKAGKDEIAKANPLIKPEKLQKI</sequence>
<proteinExistence type="predicted"/>
<dbReference type="InterPro" id="IPR000058">
    <property type="entry name" value="Znf_AN1"/>
</dbReference>
<dbReference type="Pfam" id="PF01428">
    <property type="entry name" value="zf-AN1"/>
    <property type="match status" value="1"/>
</dbReference>
<evidence type="ECO:0000256" key="4">
    <source>
        <dbReference type="ARBA" id="ARBA00022833"/>
    </source>
</evidence>
<evidence type="ECO:0000256" key="6">
    <source>
        <dbReference type="SAM" id="MobiDB-lite"/>
    </source>
</evidence>
<dbReference type="InterPro" id="IPR050652">
    <property type="entry name" value="AN1_A20_ZnFinger"/>
</dbReference>
<keyword evidence="2" id="KW-0479">Metal-binding</keyword>
<keyword evidence="4" id="KW-0862">Zinc</keyword>
<comment type="function">
    <text evidence="1">May be involved in environmental stress response.</text>
</comment>
<dbReference type="InterPro" id="IPR035896">
    <property type="entry name" value="AN1-like_Znf"/>
</dbReference>
<dbReference type="PANTHER" id="PTHR10634">
    <property type="entry name" value="AN1-TYPE ZINC FINGER PROTEIN"/>
    <property type="match status" value="1"/>
</dbReference>
<protein>
    <recommendedName>
        <fullName evidence="7">AN1-type domain-containing protein</fullName>
    </recommendedName>
</protein>
<dbReference type="GO" id="GO:0008270">
    <property type="term" value="F:zinc ion binding"/>
    <property type="evidence" value="ECO:0007669"/>
    <property type="project" value="UniProtKB-KW"/>
</dbReference>
<dbReference type="AlphaFoldDB" id="A0AAD3SEZ2"/>
<gene>
    <name evidence="8" type="ORF">Nepgr_011778</name>
</gene>
<dbReference type="SMART" id="SM00154">
    <property type="entry name" value="ZnF_AN1"/>
    <property type="match status" value="1"/>
</dbReference>
<evidence type="ECO:0000256" key="2">
    <source>
        <dbReference type="ARBA" id="ARBA00022723"/>
    </source>
</evidence>
<keyword evidence="3 5" id="KW-0863">Zinc-finger</keyword>